<dbReference type="Pfam" id="PF16177">
    <property type="entry name" value="ACAS_N"/>
    <property type="match status" value="1"/>
</dbReference>
<feature type="domain" description="AMP-dependent synthetase/ligase" evidence="6">
    <location>
        <begin position="84"/>
        <end position="476"/>
    </location>
</feature>
<evidence type="ECO:0000313" key="10">
    <source>
        <dbReference type="Proteomes" id="UP001515480"/>
    </source>
</evidence>
<dbReference type="NCBIfam" id="NF001208">
    <property type="entry name" value="PRK00174.1"/>
    <property type="match status" value="1"/>
</dbReference>
<name>A0AB34IKA5_PRYPA</name>
<dbReference type="EMBL" id="JBGBPQ010000025">
    <property type="protein sequence ID" value="KAL1499677.1"/>
    <property type="molecule type" value="Genomic_DNA"/>
</dbReference>
<dbReference type="AlphaFoldDB" id="A0AB34IKA5"/>
<dbReference type="PANTHER" id="PTHR24095:SF14">
    <property type="entry name" value="ACETYL-COENZYME A SYNTHETASE 1"/>
    <property type="match status" value="1"/>
</dbReference>
<dbReference type="GO" id="GO:0019427">
    <property type="term" value="P:acetyl-CoA biosynthetic process from acetate"/>
    <property type="evidence" value="ECO:0007669"/>
    <property type="project" value="InterPro"/>
</dbReference>
<dbReference type="GO" id="GO:0016208">
    <property type="term" value="F:AMP binding"/>
    <property type="evidence" value="ECO:0007669"/>
    <property type="project" value="InterPro"/>
</dbReference>
<keyword evidence="3 5" id="KW-0547">Nucleotide-binding</keyword>
<dbReference type="SUPFAM" id="SSF56801">
    <property type="entry name" value="Acetyl-CoA synthetase-like"/>
    <property type="match status" value="1"/>
</dbReference>
<dbReference type="Gene3D" id="3.40.50.12780">
    <property type="entry name" value="N-terminal domain of ligase-like"/>
    <property type="match status" value="1"/>
</dbReference>
<dbReference type="InterPro" id="IPR032387">
    <property type="entry name" value="ACAS_N"/>
</dbReference>
<dbReference type="Proteomes" id="UP001515480">
    <property type="component" value="Unassembled WGS sequence"/>
</dbReference>
<dbReference type="InterPro" id="IPR045851">
    <property type="entry name" value="AMP-bd_C_sf"/>
</dbReference>
<dbReference type="Gene3D" id="3.30.300.30">
    <property type="match status" value="1"/>
</dbReference>
<dbReference type="Pfam" id="PF00501">
    <property type="entry name" value="AMP-binding"/>
    <property type="match status" value="1"/>
</dbReference>
<proteinExistence type="inferred from homology"/>
<comment type="catalytic activity">
    <reaction evidence="5">
        <text>acetate + ATP + CoA = acetyl-CoA + AMP + diphosphate</text>
        <dbReference type="Rhea" id="RHEA:23176"/>
        <dbReference type="ChEBI" id="CHEBI:30089"/>
        <dbReference type="ChEBI" id="CHEBI:30616"/>
        <dbReference type="ChEBI" id="CHEBI:33019"/>
        <dbReference type="ChEBI" id="CHEBI:57287"/>
        <dbReference type="ChEBI" id="CHEBI:57288"/>
        <dbReference type="ChEBI" id="CHEBI:456215"/>
        <dbReference type="EC" id="6.2.1.1"/>
    </reaction>
</comment>
<dbReference type="PROSITE" id="PS00455">
    <property type="entry name" value="AMP_BINDING"/>
    <property type="match status" value="1"/>
</dbReference>
<organism evidence="9 10">
    <name type="scientific">Prymnesium parvum</name>
    <name type="common">Toxic golden alga</name>
    <dbReference type="NCBI Taxonomy" id="97485"/>
    <lineage>
        <taxon>Eukaryota</taxon>
        <taxon>Haptista</taxon>
        <taxon>Haptophyta</taxon>
        <taxon>Prymnesiophyceae</taxon>
        <taxon>Prymnesiales</taxon>
        <taxon>Prymnesiaceae</taxon>
        <taxon>Prymnesium</taxon>
    </lineage>
</organism>
<keyword evidence="4 5" id="KW-0067">ATP-binding</keyword>
<dbReference type="InterPro" id="IPR011904">
    <property type="entry name" value="Ac_CoA_lig"/>
</dbReference>
<evidence type="ECO:0000256" key="5">
    <source>
        <dbReference type="RuleBase" id="RU361147"/>
    </source>
</evidence>
<dbReference type="InterPro" id="IPR025110">
    <property type="entry name" value="AMP-bd_C"/>
</dbReference>
<dbReference type="EC" id="6.2.1.1" evidence="5"/>
<dbReference type="GO" id="GO:0003987">
    <property type="term" value="F:acetate-CoA ligase activity"/>
    <property type="evidence" value="ECO:0007669"/>
    <property type="project" value="UniProtKB-UniRule"/>
</dbReference>
<accession>A0AB34IKA5</accession>
<comment type="similarity">
    <text evidence="1 5">Belongs to the ATP-dependent AMP-binding enzyme family.</text>
</comment>
<sequence>MSEEDQLTPIPERAVANAHIRGMHNYLSTWEKSVDETDAFWGAEARAALDWIVPFRTVLRGSLSGGDVAWFPDGYLNVSVNCLDRHPASRTAIIWEGDEPNDVKHITYGEALAATCRLANALRTLGVRKGDRVCLYMPMVPEAAYCMLACARIGAIHSVVFAGFSAEALRARVEDSRCKVVLTADEGLRAKKVIKLKAVVDKALEAEECKCVTAVLVYKRTGGAIDWKEGRDQWMSEAMEKERPFCAPEVMNAEDPLFLLYTSGSTGKPKGMMHSSAGYLLWTAFTHRYTFDYHVGEVYACVADIGWITGHSYIVYGPLCNGATTVMFESLPTYPDAGRYWDLVSRHQIASFYTAPTAIRALMKYGDAPVKKHDRSSLRVLGSVGEPINPEAWKWYYEVVGEGRCCVVDTFWQTETGGHMITNIPGCQPMKPGSASLPMFGVRPMLVDPQAGVLLEGNHKEGVLCIGQPWPGIARTIWGDHARYLDTYLKPYPGYYFTGDGCRRDGDGYLWITGRVDDVLNVSGHRLGTAEIESALVTHEACVEAAVVGIPHDVKGQGIFAYCILKDATEETADLIPSLKAAVRAAIGGLATPDHIICTPGLPKTRSGKIMRRVLRKIACLEADQLGDTSTLADPSIIPLLIEKVEKALKK</sequence>
<reference evidence="9 10" key="1">
    <citation type="journal article" date="2024" name="Science">
        <title>Giant polyketide synthase enzymes in the biosynthesis of giant marine polyether toxins.</title>
        <authorList>
            <person name="Fallon T.R."/>
            <person name="Shende V.V."/>
            <person name="Wierzbicki I.H."/>
            <person name="Pendleton A.L."/>
            <person name="Watervoot N.F."/>
            <person name="Auber R.P."/>
            <person name="Gonzalez D.J."/>
            <person name="Wisecaver J.H."/>
            <person name="Moore B.S."/>
        </authorList>
    </citation>
    <scope>NUCLEOTIDE SEQUENCE [LARGE SCALE GENOMIC DNA]</scope>
    <source>
        <strain evidence="9 10">12B1</strain>
    </source>
</reference>
<dbReference type="InterPro" id="IPR000873">
    <property type="entry name" value="AMP-dep_synth/lig_dom"/>
</dbReference>
<keyword evidence="10" id="KW-1185">Reference proteome</keyword>
<dbReference type="PANTHER" id="PTHR24095">
    <property type="entry name" value="ACETYL-COENZYME A SYNTHETASE"/>
    <property type="match status" value="1"/>
</dbReference>
<evidence type="ECO:0000259" key="8">
    <source>
        <dbReference type="Pfam" id="PF16177"/>
    </source>
</evidence>
<dbReference type="FunFam" id="3.40.50.12780:FF:000001">
    <property type="entry name" value="Acetyl-coenzyme A synthetase"/>
    <property type="match status" value="1"/>
</dbReference>
<evidence type="ECO:0000256" key="4">
    <source>
        <dbReference type="ARBA" id="ARBA00022840"/>
    </source>
</evidence>
<keyword evidence="2 5" id="KW-0436">Ligase</keyword>
<dbReference type="GO" id="GO:0005524">
    <property type="term" value="F:ATP binding"/>
    <property type="evidence" value="ECO:0007669"/>
    <property type="project" value="UniProtKB-UniRule"/>
</dbReference>
<gene>
    <name evidence="9" type="ORF">AB1Y20_011874</name>
</gene>
<evidence type="ECO:0000256" key="2">
    <source>
        <dbReference type="ARBA" id="ARBA00022598"/>
    </source>
</evidence>
<dbReference type="InterPro" id="IPR042099">
    <property type="entry name" value="ANL_N_sf"/>
</dbReference>
<dbReference type="InterPro" id="IPR020845">
    <property type="entry name" value="AMP-binding_CS"/>
</dbReference>
<dbReference type="NCBIfam" id="TIGR02188">
    <property type="entry name" value="Ac_CoA_lig_AcsA"/>
    <property type="match status" value="1"/>
</dbReference>
<dbReference type="CDD" id="cd05966">
    <property type="entry name" value="ACS"/>
    <property type="match status" value="1"/>
</dbReference>
<feature type="domain" description="AMP-binding enzyme C-terminal" evidence="7">
    <location>
        <begin position="531"/>
        <end position="609"/>
    </location>
</feature>
<protein>
    <recommendedName>
        <fullName evidence="5">Acetyl-coenzyme A synthetase</fullName>
        <ecNumber evidence="5">6.2.1.1</ecNumber>
    </recommendedName>
</protein>
<evidence type="ECO:0000256" key="1">
    <source>
        <dbReference type="ARBA" id="ARBA00006432"/>
    </source>
</evidence>
<feature type="domain" description="Acetyl-coenzyme A synthetase N-terminal" evidence="8">
    <location>
        <begin position="26"/>
        <end position="82"/>
    </location>
</feature>
<dbReference type="FunFam" id="3.30.300.30:FF:000004">
    <property type="entry name" value="Acetyl-coenzyme A synthetase"/>
    <property type="match status" value="1"/>
</dbReference>
<evidence type="ECO:0000256" key="3">
    <source>
        <dbReference type="ARBA" id="ARBA00022741"/>
    </source>
</evidence>
<evidence type="ECO:0000259" key="7">
    <source>
        <dbReference type="Pfam" id="PF13193"/>
    </source>
</evidence>
<evidence type="ECO:0000259" key="6">
    <source>
        <dbReference type="Pfam" id="PF00501"/>
    </source>
</evidence>
<evidence type="ECO:0000313" key="9">
    <source>
        <dbReference type="EMBL" id="KAL1499677.1"/>
    </source>
</evidence>
<dbReference type="Pfam" id="PF13193">
    <property type="entry name" value="AMP-binding_C"/>
    <property type="match status" value="1"/>
</dbReference>
<comment type="caution">
    <text evidence="9">The sequence shown here is derived from an EMBL/GenBank/DDBJ whole genome shotgun (WGS) entry which is preliminary data.</text>
</comment>